<feature type="transmembrane region" description="Helical" evidence="1">
    <location>
        <begin position="82"/>
        <end position="103"/>
    </location>
</feature>
<protein>
    <submittedName>
        <fullName evidence="2">DUF3054 domain-containing protein</fullName>
    </submittedName>
</protein>
<dbReference type="InterPro" id="IPR021414">
    <property type="entry name" value="DUF3054"/>
</dbReference>
<dbReference type="Proteomes" id="UP001351900">
    <property type="component" value="Unassembled WGS sequence"/>
</dbReference>
<sequence length="141" mass="14996">MSTAAEPHRPSPVPPAPRTVAIALATDVVLVVIFAAIGRASHGEEVIGPDGLDLAQTTWPFVVALLVGWLTMRLWRFPLAILNAGVAVWLYTVIGGMLLRAIGGQGVQTAFVIVASIVLAVFFVGWRGVVALILRRRAPHS</sequence>
<evidence type="ECO:0000313" key="3">
    <source>
        <dbReference type="Proteomes" id="UP001351900"/>
    </source>
</evidence>
<dbReference type="EMBL" id="JAZHOV010000003">
    <property type="protein sequence ID" value="MEF2254642.1"/>
    <property type="molecule type" value="Genomic_DNA"/>
</dbReference>
<accession>A0ABU7V4M7</accession>
<gene>
    <name evidence="2" type="ORF">V2V91_05755</name>
</gene>
<keyword evidence="1" id="KW-0472">Membrane</keyword>
<dbReference type="RefSeq" id="WP_331791146.1">
    <property type="nucleotide sequence ID" value="NZ_BAAAUO010000002.1"/>
</dbReference>
<keyword evidence="3" id="KW-1185">Reference proteome</keyword>
<proteinExistence type="predicted"/>
<reference evidence="2 3" key="1">
    <citation type="submission" date="2024-01" db="EMBL/GenBank/DDBJ databases">
        <title>the genome sequence of strain Microbacterium schleiferi NBRC 15075.</title>
        <authorList>
            <person name="Ding Y."/>
            <person name="Zhang G."/>
        </authorList>
    </citation>
    <scope>NUCLEOTIDE SEQUENCE [LARGE SCALE GENOMIC DNA]</scope>
    <source>
        <strain evidence="2 3">NBRC 15075</strain>
    </source>
</reference>
<feature type="transmembrane region" description="Helical" evidence="1">
    <location>
        <begin position="109"/>
        <end position="134"/>
    </location>
</feature>
<keyword evidence="1" id="KW-0812">Transmembrane</keyword>
<feature type="transmembrane region" description="Helical" evidence="1">
    <location>
        <begin position="20"/>
        <end position="38"/>
    </location>
</feature>
<organism evidence="2 3">
    <name type="scientific">Microbacterium schleiferi</name>
    <dbReference type="NCBI Taxonomy" id="69362"/>
    <lineage>
        <taxon>Bacteria</taxon>
        <taxon>Bacillati</taxon>
        <taxon>Actinomycetota</taxon>
        <taxon>Actinomycetes</taxon>
        <taxon>Micrococcales</taxon>
        <taxon>Microbacteriaceae</taxon>
        <taxon>Microbacterium</taxon>
    </lineage>
</organism>
<name>A0ABU7V4M7_9MICO</name>
<comment type="caution">
    <text evidence="2">The sequence shown here is derived from an EMBL/GenBank/DDBJ whole genome shotgun (WGS) entry which is preliminary data.</text>
</comment>
<dbReference type="Pfam" id="PF11255">
    <property type="entry name" value="DUF3054"/>
    <property type="match status" value="1"/>
</dbReference>
<feature type="transmembrane region" description="Helical" evidence="1">
    <location>
        <begin position="58"/>
        <end position="75"/>
    </location>
</feature>
<evidence type="ECO:0000256" key="1">
    <source>
        <dbReference type="SAM" id="Phobius"/>
    </source>
</evidence>
<keyword evidence="1" id="KW-1133">Transmembrane helix</keyword>
<evidence type="ECO:0000313" key="2">
    <source>
        <dbReference type="EMBL" id="MEF2254642.1"/>
    </source>
</evidence>